<dbReference type="Gene3D" id="3.40.50.12780">
    <property type="entry name" value="N-terminal domain of ligase-like"/>
    <property type="match status" value="1"/>
</dbReference>
<sequence>MHDHFAEPVPQIPATVEAVAGLPSFLSDLQRIEAAAGCRFETLPAPEQERVVLRRLAQLVAICRLNPLWRERIDAALPSGQVATRQDFERIPLTDKESFRQMFTGYRAGMVVPISACGFQIVASGGTSSGLPSETVYPLDELQETYRWAGGFIGRHITDRLLPGEGAKWFATTLADYQMWSSGCMVGGVLQAVPGINYIGAGPMNRDVFQHMMSYPGPKGLMGITASIALLPGFAEGLSAEARASLHIAMFGSGALSPKVRSDLRAAYPNVKILSYFAATQAETIGLQLDPDSEALTAIPGLHLVEVVDAEGRAVGVGEEGELVVTRLFGNAAPCLRYQIGDRVRRLEDRADGGLNALRFAYVGRSGDFMHIGDTQYSAPRARAALIDEFRSRQLPDLDALAIEFQFQIDRSTRSLTVVLACDQPEAQSAALAAALGAAGSQPVIMAALVRSLSLFNSLEANEAALARSGYRFGMRLVGPRAPELHRTPVGKAPLLVDRL</sequence>
<protein>
    <recommendedName>
        <fullName evidence="3">CoF synthetase</fullName>
    </recommendedName>
</protein>
<proteinExistence type="predicted"/>
<dbReference type="SUPFAM" id="SSF56801">
    <property type="entry name" value="Acetyl-CoA synthetase-like"/>
    <property type="match status" value="1"/>
</dbReference>
<dbReference type="AlphaFoldDB" id="A0A2T4JVA1"/>
<dbReference type="Proteomes" id="UP000241010">
    <property type="component" value="Unassembled WGS sequence"/>
</dbReference>
<evidence type="ECO:0000313" key="2">
    <source>
        <dbReference type="Proteomes" id="UP000241010"/>
    </source>
</evidence>
<name>A0A2T4JVA1_9RHOB</name>
<keyword evidence="2" id="KW-1185">Reference proteome</keyword>
<accession>A0A2T4JVA1</accession>
<dbReference type="OrthoDB" id="580775at2"/>
<dbReference type="PANTHER" id="PTHR43845">
    <property type="entry name" value="BLR5969 PROTEIN"/>
    <property type="match status" value="1"/>
</dbReference>
<gene>
    <name evidence="1" type="ORF">C5F48_10710</name>
</gene>
<evidence type="ECO:0000313" key="1">
    <source>
        <dbReference type="EMBL" id="PTE21737.1"/>
    </source>
</evidence>
<evidence type="ECO:0008006" key="3">
    <source>
        <dbReference type="Google" id="ProtNLM"/>
    </source>
</evidence>
<dbReference type="EMBL" id="PZKG01000040">
    <property type="protein sequence ID" value="PTE21737.1"/>
    <property type="molecule type" value="Genomic_DNA"/>
</dbReference>
<comment type="caution">
    <text evidence="1">The sequence shown here is derived from an EMBL/GenBank/DDBJ whole genome shotgun (WGS) entry which is preliminary data.</text>
</comment>
<organism evidence="1 2">
    <name type="scientific">Cereibacter changlensis JA139</name>
    <dbReference type="NCBI Taxonomy" id="1188249"/>
    <lineage>
        <taxon>Bacteria</taxon>
        <taxon>Pseudomonadati</taxon>
        <taxon>Pseudomonadota</taxon>
        <taxon>Alphaproteobacteria</taxon>
        <taxon>Rhodobacterales</taxon>
        <taxon>Paracoccaceae</taxon>
        <taxon>Cereibacter</taxon>
    </lineage>
</organism>
<dbReference type="PANTHER" id="PTHR43845:SF1">
    <property type="entry name" value="BLR5969 PROTEIN"/>
    <property type="match status" value="1"/>
</dbReference>
<dbReference type="InterPro" id="IPR042099">
    <property type="entry name" value="ANL_N_sf"/>
</dbReference>
<dbReference type="RefSeq" id="WP_107663903.1">
    <property type="nucleotide sequence ID" value="NZ_PZKG01000040.1"/>
</dbReference>
<reference evidence="1 2" key="1">
    <citation type="submission" date="2018-03" db="EMBL/GenBank/DDBJ databases">
        <title>Cereibacter changlensis.</title>
        <authorList>
            <person name="Meyer T.E."/>
            <person name="Miller S."/>
            <person name="Lodha T."/>
            <person name="Gandham S."/>
            <person name="Chintalapati S."/>
            <person name="Chintalapati V.R."/>
        </authorList>
    </citation>
    <scope>NUCLEOTIDE SEQUENCE [LARGE SCALE GENOMIC DNA]</scope>
    <source>
        <strain evidence="1 2">JA139</strain>
    </source>
</reference>